<keyword evidence="3" id="KW-0812">Transmembrane</keyword>
<feature type="transmembrane region" description="Helical" evidence="3">
    <location>
        <begin position="257"/>
        <end position="277"/>
    </location>
</feature>
<feature type="transmembrane region" description="Helical" evidence="3">
    <location>
        <begin position="378"/>
        <end position="399"/>
    </location>
</feature>
<feature type="transmembrane region" description="Helical" evidence="3">
    <location>
        <begin position="344"/>
        <end position="366"/>
    </location>
</feature>
<evidence type="ECO:0000259" key="4">
    <source>
        <dbReference type="PROSITE" id="PS50850"/>
    </source>
</evidence>
<feature type="transmembrane region" description="Helical" evidence="3">
    <location>
        <begin position="289"/>
        <end position="307"/>
    </location>
</feature>
<comment type="caution">
    <text evidence="5">The sequence shown here is derived from an EMBL/GenBank/DDBJ whole genome shotgun (WGS) entry which is preliminary data.</text>
</comment>
<dbReference type="PROSITE" id="PS50850">
    <property type="entry name" value="MFS"/>
    <property type="match status" value="1"/>
</dbReference>
<dbReference type="InterPro" id="IPR050327">
    <property type="entry name" value="Proton-linked_MCT"/>
</dbReference>
<feature type="transmembrane region" description="Helical" evidence="3">
    <location>
        <begin position="50"/>
        <end position="72"/>
    </location>
</feature>
<dbReference type="InterPro" id="IPR036259">
    <property type="entry name" value="MFS_trans_sf"/>
</dbReference>
<keyword evidence="6" id="KW-1185">Reference proteome</keyword>
<evidence type="ECO:0000256" key="1">
    <source>
        <dbReference type="ARBA" id="ARBA00004141"/>
    </source>
</evidence>
<dbReference type="CDD" id="cd17352">
    <property type="entry name" value="MFS_MCT_SLC16"/>
    <property type="match status" value="1"/>
</dbReference>
<comment type="similarity">
    <text evidence="2">Belongs to the major facilitator superfamily. Monocarboxylate porter (TC 2.A.1.13) family.</text>
</comment>
<feature type="domain" description="Major facilitator superfamily (MFS) profile" evidence="4">
    <location>
        <begin position="52"/>
        <end position="442"/>
    </location>
</feature>
<dbReference type="AlphaFoldDB" id="A0AAD5Y3H6"/>
<proteinExistence type="inferred from homology"/>
<feature type="transmembrane region" description="Helical" evidence="3">
    <location>
        <begin position="319"/>
        <end position="338"/>
    </location>
</feature>
<feature type="transmembrane region" description="Helical" evidence="3">
    <location>
        <begin position="123"/>
        <end position="142"/>
    </location>
</feature>
<feature type="transmembrane region" description="Helical" evidence="3">
    <location>
        <begin position="92"/>
        <end position="111"/>
    </location>
</feature>
<dbReference type="GO" id="GO:0016020">
    <property type="term" value="C:membrane"/>
    <property type="evidence" value="ECO:0007669"/>
    <property type="project" value="UniProtKB-SubCell"/>
</dbReference>
<dbReference type="EMBL" id="JADGKB010000035">
    <property type="protein sequence ID" value="KAJ3257691.1"/>
    <property type="molecule type" value="Genomic_DNA"/>
</dbReference>
<dbReference type="InterPro" id="IPR020846">
    <property type="entry name" value="MFS_dom"/>
</dbReference>
<evidence type="ECO:0000313" key="6">
    <source>
        <dbReference type="Proteomes" id="UP001210925"/>
    </source>
</evidence>
<dbReference type="Pfam" id="PF07690">
    <property type="entry name" value="MFS_1"/>
    <property type="match status" value="1"/>
</dbReference>
<sequence>MENQDSQQMSDIYIVKTDSKDSQDGSDVSSYTIVEMLKPKVYQDGQVDQGYAWVTVLASFIVHFFAIGVTYVFGIYQEAYKQDPLLKDVSNFSISFIGSLTSAGLPIFSIISGNLTEAYGHRLIGVIGGVLYFLAFTLASFATQYWQLLLTQGFMLGMGICFSYFPAITILSQWFDKKKGIATGIAVAGSGVGGLVLGPMTTHLIASLGRSKSLLISGVLGGSMIILSALSFRPRLPTSYAKKEYFSIFKNKHFRTLYILTFITTFGYLIPFFYLPVYSVAKGVTVDQAALIIGLLNGASGVGRVILGHSADRIGHLNTFTACLGLSSLAIMLIWPFAVNFASITTFGIVFGLFVGGYISILPTVIVQLFGLENIGGIFGMLYSSPLIGTVFGPSIAGAMIDSLTTTSNGVETTNFIPVIYYSGICMFIGFALLVKTVFDVRKENKEQLQAV</sequence>
<feature type="transmembrane region" description="Helical" evidence="3">
    <location>
        <begin position="180"/>
        <end position="202"/>
    </location>
</feature>
<reference evidence="5" key="1">
    <citation type="submission" date="2020-05" db="EMBL/GenBank/DDBJ databases">
        <title>Phylogenomic resolution of chytrid fungi.</title>
        <authorList>
            <person name="Stajich J.E."/>
            <person name="Amses K."/>
            <person name="Simmons R."/>
            <person name="Seto K."/>
            <person name="Myers J."/>
            <person name="Bonds A."/>
            <person name="Quandt C.A."/>
            <person name="Barry K."/>
            <person name="Liu P."/>
            <person name="Grigoriev I."/>
            <person name="Longcore J.E."/>
            <person name="James T.Y."/>
        </authorList>
    </citation>
    <scope>NUCLEOTIDE SEQUENCE</scope>
    <source>
        <strain evidence="5">PLAUS21</strain>
    </source>
</reference>
<keyword evidence="3" id="KW-0472">Membrane</keyword>
<dbReference type="Gene3D" id="1.20.1250.20">
    <property type="entry name" value="MFS general substrate transporter like domains"/>
    <property type="match status" value="2"/>
</dbReference>
<accession>A0AAD5Y3H6</accession>
<gene>
    <name evidence="5" type="ORF">HK103_004318</name>
</gene>
<comment type="subcellular location">
    <subcellularLocation>
        <location evidence="1">Membrane</location>
        <topology evidence="1">Multi-pass membrane protein</topology>
    </subcellularLocation>
</comment>
<evidence type="ECO:0000256" key="3">
    <source>
        <dbReference type="SAM" id="Phobius"/>
    </source>
</evidence>
<feature type="transmembrane region" description="Helical" evidence="3">
    <location>
        <begin position="148"/>
        <end position="168"/>
    </location>
</feature>
<keyword evidence="3" id="KW-1133">Transmembrane helix</keyword>
<organism evidence="5 6">
    <name type="scientific">Boothiomyces macroporosus</name>
    <dbReference type="NCBI Taxonomy" id="261099"/>
    <lineage>
        <taxon>Eukaryota</taxon>
        <taxon>Fungi</taxon>
        <taxon>Fungi incertae sedis</taxon>
        <taxon>Chytridiomycota</taxon>
        <taxon>Chytridiomycota incertae sedis</taxon>
        <taxon>Chytridiomycetes</taxon>
        <taxon>Rhizophydiales</taxon>
        <taxon>Terramycetaceae</taxon>
        <taxon>Boothiomyces</taxon>
    </lineage>
</organism>
<dbReference type="PANTHER" id="PTHR11360">
    <property type="entry name" value="MONOCARBOXYLATE TRANSPORTER"/>
    <property type="match status" value="1"/>
</dbReference>
<dbReference type="Proteomes" id="UP001210925">
    <property type="component" value="Unassembled WGS sequence"/>
</dbReference>
<feature type="transmembrane region" description="Helical" evidence="3">
    <location>
        <begin position="419"/>
        <end position="439"/>
    </location>
</feature>
<evidence type="ECO:0000256" key="2">
    <source>
        <dbReference type="ARBA" id="ARBA00006727"/>
    </source>
</evidence>
<dbReference type="GO" id="GO:0022857">
    <property type="term" value="F:transmembrane transporter activity"/>
    <property type="evidence" value="ECO:0007669"/>
    <property type="project" value="InterPro"/>
</dbReference>
<dbReference type="InterPro" id="IPR011701">
    <property type="entry name" value="MFS"/>
</dbReference>
<name>A0AAD5Y3H6_9FUNG</name>
<feature type="transmembrane region" description="Helical" evidence="3">
    <location>
        <begin position="214"/>
        <end position="236"/>
    </location>
</feature>
<dbReference type="SUPFAM" id="SSF103473">
    <property type="entry name" value="MFS general substrate transporter"/>
    <property type="match status" value="1"/>
</dbReference>
<protein>
    <recommendedName>
        <fullName evidence="4">Major facilitator superfamily (MFS) profile domain-containing protein</fullName>
    </recommendedName>
</protein>
<evidence type="ECO:0000313" key="5">
    <source>
        <dbReference type="EMBL" id="KAJ3257691.1"/>
    </source>
</evidence>
<dbReference type="PANTHER" id="PTHR11360:SF284">
    <property type="entry name" value="EG:103B4.3 PROTEIN-RELATED"/>
    <property type="match status" value="1"/>
</dbReference>